<evidence type="ECO:0000259" key="3">
    <source>
        <dbReference type="Pfam" id="PF13786"/>
    </source>
</evidence>
<keyword evidence="2" id="KW-0812">Transmembrane</keyword>
<feature type="transmembrane region" description="Helical" evidence="2">
    <location>
        <begin position="54"/>
        <end position="73"/>
    </location>
</feature>
<dbReference type="KEGG" id="cheb:HH215_20720"/>
<feature type="region of interest" description="Disordered" evidence="1">
    <location>
        <begin position="217"/>
        <end position="239"/>
    </location>
</feature>
<dbReference type="EMBL" id="CP051680">
    <property type="protein sequence ID" value="QJD85358.1"/>
    <property type="molecule type" value="Genomic_DNA"/>
</dbReference>
<dbReference type="Proteomes" id="UP000502248">
    <property type="component" value="Chromosome"/>
</dbReference>
<feature type="domain" description="DUF5643" evidence="4">
    <location>
        <begin position="264"/>
        <end position="367"/>
    </location>
</feature>
<keyword evidence="2" id="KW-0472">Membrane</keyword>
<evidence type="ECO:0000256" key="2">
    <source>
        <dbReference type="SAM" id="Phobius"/>
    </source>
</evidence>
<proteinExistence type="predicted"/>
<evidence type="ECO:0000313" key="5">
    <source>
        <dbReference type="EMBL" id="QJD85358.1"/>
    </source>
</evidence>
<dbReference type="InterPro" id="IPR040680">
    <property type="entry name" value="DUF5643"/>
</dbReference>
<dbReference type="Gene3D" id="2.60.40.1630">
    <property type="entry name" value="bacillus anthracis domain"/>
    <property type="match status" value="1"/>
</dbReference>
<feature type="domain" description="DUF4179" evidence="3">
    <location>
        <begin position="53"/>
        <end position="145"/>
    </location>
</feature>
<sequence>MSNYESLERALQSAGEAHSEIPLPPAELDMRITRGIEQGKKERLRARRLLRRRLWSAAAACLLLMTCVFGIRLSPAFASMLRDIPGMETFVNFIRSSNDRGLGLALDNEFVQPLAISDEYGGISFTVEGMIADENRVVIFYSINSGSDQKLVVLDRLQIKAPDGKELGAMSSYGDIGIEQELPFKGLNKGYVDIQMENGSRVPDAVTLKAQLKLADPDNPAARYEGPDLDATEPSEAVEPARPNDRFYEVTIPIDQSKFAGMKREYHLNQTITVEGQRINFVKATVTPLQVRIEVKSDPANSKEVFGAGDIRLTDENGEQWKSFWSMGNVDDGATIGFESNFFRKPKELYLEGEWFRALDKDKMDVVVDMDRQELIHKPDSLLKLRSITPFGKYKKLTLSMLVDHETDNMMYGGMLESKFKDASGKEYDMADIPGGVISGSSGRGAPNEQESYYYLNDEDYEQPLAFRVYQYPSYIRQPYKIQIK</sequence>
<dbReference type="AlphaFoldDB" id="A0A7Z2ZMR7"/>
<protein>
    <submittedName>
        <fullName evidence="5">DUF4179 domain-containing protein</fullName>
    </submittedName>
</protein>
<gene>
    <name evidence="5" type="ORF">HH215_20720</name>
</gene>
<keyword evidence="2" id="KW-1133">Transmembrane helix</keyword>
<dbReference type="InterPro" id="IPR025436">
    <property type="entry name" value="DUF4179"/>
</dbReference>
<dbReference type="Pfam" id="PF18705">
    <property type="entry name" value="DUF5643"/>
    <property type="match status" value="1"/>
</dbReference>
<keyword evidence="6" id="KW-1185">Reference proteome</keyword>
<organism evidence="5 6">
    <name type="scientific">Cohnella herbarum</name>
    <dbReference type="NCBI Taxonomy" id="2728023"/>
    <lineage>
        <taxon>Bacteria</taxon>
        <taxon>Bacillati</taxon>
        <taxon>Bacillota</taxon>
        <taxon>Bacilli</taxon>
        <taxon>Bacillales</taxon>
        <taxon>Paenibacillaceae</taxon>
        <taxon>Cohnella</taxon>
    </lineage>
</organism>
<dbReference type="RefSeq" id="WP_169281623.1">
    <property type="nucleotide sequence ID" value="NZ_CP051680.1"/>
</dbReference>
<reference evidence="5 6" key="1">
    <citation type="submission" date="2020-04" db="EMBL/GenBank/DDBJ databases">
        <title>Genome sequencing of novel species.</title>
        <authorList>
            <person name="Heo J."/>
            <person name="Kim S.-J."/>
            <person name="Kim J.-S."/>
            <person name="Hong S.-B."/>
            <person name="Kwon S.-W."/>
        </authorList>
    </citation>
    <scope>NUCLEOTIDE SEQUENCE [LARGE SCALE GENOMIC DNA]</scope>
    <source>
        <strain evidence="5 6">MFER-1</strain>
    </source>
</reference>
<evidence type="ECO:0000313" key="6">
    <source>
        <dbReference type="Proteomes" id="UP000502248"/>
    </source>
</evidence>
<evidence type="ECO:0000259" key="4">
    <source>
        <dbReference type="Pfam" id="PF18705"/>
    </source>
</evidence>
<accession>A0A7Z2ZMR7</accession>
<dbReference type="Pfam" id="PF13786">
    <property type="entry name" value="DUF4179"/>
    <property type="match status" value="1"/>
</dbReference>
<name>A0A7Z2ZMR7_9BACL</name>
<evidence type="ECO:0000256" key="1">
    <source>
        <dbReference type="SAM" id="MobiDB-lite"/>
    </source>
</evidence>